<dbReference type="Pfam" id="PF12674">
    <property type="entry name" value="Zn_ribbon_2"/>
    <property type="match status" value="1"/>
</dbReference>
<gene>
    <name evidence="2" type="ORF">A2310_02115</name>
</gene>
<dbReference type="EMBL" id="MEUB01000071">
    <property type="protein sequence ID" value="OGC18584.1"/>
    <property type="molecule type" value="Genomic_DNA"/>
</dbReference>
<proteinExistence type="predicted"/>
<feature type="domain" description="Putative zinc ribbon" evidence="1">
    <location>
        <begin position="5"/>
        <end position="84"/>
    </location>
</feature>
<dbReference type="InterPro" id="IPR025868">
    <property type="entry name" value="Zn_ribbon_dom_put"/>
</dbReference>
<accession>A0A1F4SDT4</accession>
<evidence type="ECO:0000259" key="1">
    <source>
        <dbReference type="Pfam" id="PF12674"/>
    </source>
</evidence>
<dbReference type="Proteomes" id="UP000178417">
    <property type="component" value="Unassembled WGS sequence"/>
</dbReference>
<protein>
    <recommendedName>
        <fullName evidence="1">Putative zinc ribbon domain-containing protein</fullName>
    </recommendedName>
</protein>
<evidence type="ECO:0000313" key="3">
    <source>
        <dbReference type="Proteomes" id="UP000178417"/>
    </source>
</evidence>
<name>A0A1F4SDT4_UNCSA</name>
<reference evidence="2 3" key="1">
    <citation type="journal article" date="2016" name="Nat. Commun.">
        <title>Thousands of microbial genomes shed light on interconnected biogeochemical processes in an aquifer system.</title>
        <authorList>
            <person name="Anantharaman K."/>
            <person name="Brown C.T."/>
            <person name="Hug L.A."/>
            <person name="Sharon I."/>
            <person name="Castelle C.J."/>
            <person name="Probst A.J."/>
            <person name="Thomas B.C."/>
            <person name="Singh A."/>
            <person name="Wilkins M.J."/>
            <person name="Karaoz U."/>
            <person name="Brodie E.L."/>
            <person name="Williams K.H."/>
            <person name="Hubbard S.S."/>
            <person name="Banfield J.F."/>
        </authorList>
    </citation>
    <scope>NUCLEOTIDE SEQUENCE [LARGE SCALE GENOMIC DNA]</scope>
</reference>
<dbReference type="STRING" id="1802579.A2310_02115"/>
<organism evidence="2 3">
    <name type="scientific">candidate division WOR-1 bacterium RIFOXYB2_FULL_37_13</name>
    <dbReference type="NCBI Taxonomy" id="1802579"/>
    <lineage>
        <taxon>Bacteria</taxon>
        <taxon>Bacillati</taxon>
        <taxon>Saganbacteria</taxon>
    </lineage>
</organism>
<evidence type="ECO:0000313" key="2">
    <source>
        <dbReference type="EMBL" id="OGC18584.1"/>
    </source>
</evidence>
<comment type="caution">
    <text evidence="2">The sequence shown here is derived from an EMBL/GenBank/DDBJ whole genome shotgun (WGS) entry which is preliminary data.</text>
</comment>
<dbReference type="AlphaFoldDB" id="A0A1F4SDT4"/>
<sequence length="84" mass="9654">MNQPICQSCGMPMQKEENFGTNQDGSKNLEYCQFCFQTGKFADEGITMQQKIAKNIEIAKKMGMPEEKAREMVTSTIPKLKRWQ</sequence>